<dbReference type="Gene3D" id="3.10.50.40">
    <property type="match status" value="1"/>
</dbReference>
<comment type="caution">
    <text evidence="12">The sequence shown here is derived from an EMBL/GenBank/DDBJ whole genome shotgun (WGS) entry which is preliminary data.</text>
</comment>
<gene>
    <name evidence="9 12" type="primary">tig</name>
    <name evidence="12" type="ORF">ENX16_01385</name>
</gene>
<dbReference type="InterPro" id="IPR046357">
    <property type="entry name" value="PPIase_dom_sf"/>
</dbReference>
<dbReference type="GO" id="GO:0051301">
    <property type="term" value="P:cell division"/>
    <property type="evidence" value="ECO:0007669"/>
    <property type="project" value="UniProtKB-KW"/>
</dbReference>
<dbReference type="HAMAP" id="MF_00303">
    <property type="entry name" value="Trigger_factor_Tig"/>
    <property type="match status" value="1"/>
</dbReference>
<evidence type="ECO:0000256" key="1">
    <source>
        <dbReference type="ARBA" id="ARBA00000971"/>
    </source>
</evidence>
<evidence type="ECO:0000259" key="11">
    <source>
        <dbReference type="Pfam" id="PF05698"/>
    </source>
</evidence>
<evidence type="ECO:0000256" key="2">
    <source>
        <dbReference type="ARBA" id="ARBA00005464"/>
    </source>
</evidence>
<keyword evidence="9" id="KW-0963">Cytoplasm</keyword>
<keyword evidence="9" id="KW-0132">Cell division</keyword>
<dbReference type="InterPro" id="IPR008881">
    <property type="entry name" value="Trigger_fac_ribosome-bd_bac"/>
</dbReference>
<keyword evidence="6 9" id="KW-0143">Chaperone</keyword>
<dbReference type="GO" id="GO:0005737">
    <property type="term" value="C:cytoplasm"/>
    <property type="evidence" value="ECO:0007669"/>
    <property type="project" value="UniProtKB-SubCell"/>
</dbReference>
<reference evidence="12" key="1">
    <citation type="journal article" date="2020" name="mSystems">
        <title>Genome- and Community-Level Interaction Insights into Carbon Utilization and Element Cycling Functions of Hydrothermarchaeota in Hydrothermal Sediment.</title>
        <authorList>
            <person name="Zhou Z."/>
            <person name="Liu Y."/>
            <person name="Xu W."/>
            <person name="Pan J."/>
            <person name="Luo Z.H."/>
            <person name="Li M."/>
        </authorList>
    </citation>
    <scope>NUCLEOTIDE SEQUENCE [LARGE SCALE GENOMIC DNA]</scope>
    <source>
        <strain evidence="12">SpSt-914</strain>
    </source>
</reference>
<evidence type="ECO:0000256" key="3">
    <source>
        <dbReference type="ARBA" id="ARBA00013194"/>
    </source>
</evidence>
<organism evidence="12">
    <name type="scientific">candidate division WOR-3 bacterium</name>
    <dbReference type="NCBI Taxonomy" id="2052148"/>
    <lineage>
        <taxon>Bacteria</taxon>
        <taxon>Bacteria division WOR-3</taxon>
    </lineage>
</organism>
<dbReference type="GO" id="GO:0044183">
    <property type="term" value="F:protein folding chaperone"/>
    <property type="evidence" value="ECO:0007669"/>
    <property type="project" value="TreeGrafter"/>
</dbReference>
<keyword evidence="5 9" id="KW-0697">Rotamase</keyword>
<evidence type="ECO:0000256" key="4">
    <source>
        <dbReference type="ARBA" id="ARBA00016902"/>
    </source>
</evidence>
<dbReference type="Gene3D" id="1.10.3120.10">
    <property type="entry name" value="Trigger factor, C-terminal domain"/>
    <property type="match status" value="1"/>
</dbReference>
<dbReference type="GO" id="GO:0051083">
    <property type="term" value="P:'de novo' cotranslational protein folding"/>
    <property type="evidence" value="ECO:0007669"/>
    <property type="project" value="TreeGrafter"/>
</dbReference>
<dbReference type="Pfam" id="PF05697">
    <property type="entry name" value="Trigger_N"/>
    <property type="match status" value="1"/>
</dbReference>
<dbReference type="GO" id="GO:0043335">
    <property type="term" value="P:protein unfolding"/>
    <property type="evidence" value="ECO:0007669"/>
    <property type="project" value="TreeGrafter"/>
</dbReference>
<evidence type="ECO:0000256" key="5">
    <source>
        <dbReference type="ARBA" id="ARBA00023110"/>
    </source>
</evidence>
<dbReference type="Pfam" id="PF05698">
    <property type="entry name" value="Trigger_C"/>
    <property type="match status" value="1"/>
</dbReference>
<dbReference type="Gene3D" id="3.30.70.1050">
    <property type="entry name" value="Trigger factor ribosome-binding domain"/>
    <property type="match status" value="1"/>
</dbReference>
<name>A0A7V3UZA5_UNCW3</name>
<protein>
    <recommendedName>
        <fullName evidence="4 9">Trigger factor</fullName>
        <shortName evidence="9">TF</shortName>
        <ecNumber evidence="3 9">5.2.1.8</ecNumber>
    </recommendedName>
    <alternativeName>
        <fullName evidence="8 9">PPIase</fullName>
    </alternativeName>
</protein>
<proteinExistence type="inferred from homology"/>
<dbReference type="GO" id="GO:0015031">
    <property type="term" value="P:protein transport"/>
    <property type="evidence" value="ECO:0007669"/>
    <property type="project" value="UniProtKB-UniRule"/>
</dbReference>
<evidence type="ECO:0000259" key="10">
    <source>
        <dbReference type="Pfam" id="PF05697"/>
    </source>
</evidence>
<comment type="similarity">
    <text evidence="2 9">Belongs to the FKBP-type PPIase family. Tig subfamily.</text>
</comment>
<dbReference type="InterPro" id="IPR027304">
    <property type="entry name" value="Trigger_fact/SurA_dom_sf"/>
</dbReference>
<dbReference type="InterPro" id="IPR008880">
    <property type="entry name" value="Trigger_fac_C"/>
</dbReference>
<dbReference type="InterPro" id="IPR037041">
    <property type="entry name" value="Trigger_fac_C_sf"/>
</dbReference>
<dbReference type="PANTHER" id="PTHR30560">
    <property type="entry name" value="TRIGGER FACTOR CHAPERONE AND PEPTIDYL-PROLYL CIS/TRANS ISOMERASE"/>
    <property type="match status" value="1"/>
</dbReference>
<keyword evidence="9" id="KW-0131">Cell cycle</keyword>
<evidence type="ECO:0000313" key="12">
    <source>
        <dbReference type="EMBL" id="HGD12725.1"/>
    </source>
</evidence>
<dbReference type="SUPFAM" id="SSF54534">
    <property type="entry name" value="FKBP-like"/>
    <property type="match status" value="1"/>
</dbReference>
<dbReference type="NCBIfam" id="TIGR00115">
    <property type="entry name" value="tig"/>
    <property type="match status" value="1"/>
</dbReference>
<comment type="function">
    <text evidence="9">Involved in protein export. Acts as a chaperone by maintaining the newly synthesized protein in an open conformation. Functions as a peptidyl-prolyl cis-trans isomerase.</text>
</comment>
<sequence>MEITVKSPKEWLREIEVEFEPERLKSKVESLLEEYKDKAKIPGFRPGKVPKYILERRLGSALESAAAEELIEQALSTALEENNIKPASRLKIEDLEITPEKAIRVRASVEVIPDFELKDWTNLSLRRQTPTGFDAEFEKRLAALRERCAIFQPVQRPAQNGDYVVVDYIIKENGKVISGPKSNVTLQVGNEQNHPSINQALLAVQPGAERSANITFPPETPDKTLAGRTVTYHLTVRGVREKILPEINDEFAQDLGYENLDALRRAINDEILTDREEQIKEDLHRQIIDQLTTTHQFEPPASWVQAHIDRLLREFNLPDTPEAREKLQPVAEKSARFDCITIRIAQQENITVTDKEIETQIQVLAQSSGRKPEEIAPLLDNSSYRFHALQNKVLQLIMEKAEIKPAVTESN</sequence>
<dbReference type="AlphaFoldDB" id="A0A7V3UZA5"/>
<keyword evidence="7 9" id="KW-0413">Isomerase</keyword>
<dbReference type="InterPro" id="IPR036611">
    <property type="entry name" value="Trigger_fac_ribosome-bd_sf"/>
</dbReference>
<comment type="domain">
    <text evidence="9">Consists of 3 domains; the N-terminus binds the ribosome, the middle domain has PPIase activity, while the C-terminus has intrinsic chaperone activity on its own.</text>
</comment>
<dbReference type="SUPFAM" id="SSF109998">
    <property type="entry name" value="Triger factor/SurA peptide-binding domain-like"/>
    <property type="match status" value="1"/>
</dbReference>
<dbReference type="EC" id="5.2.1.8" evidence="3 9"/>
<accession>A0A7V3UZA5</accession>
<dbReference type="GO" id="GO:0043022">
    <property type="term" value="F:ribosome binding"/>
    <property type="evidence" value="ECO:0007669"/>
    <property type="project" value="TreeGrafter"/>
</dbReference>
<comment type="catalytic activity">
    <reaction evidence="1 9">
        <text>[protein]-peptidylproline (omega=180) = [protein]-peptidylproline (omega=0)</text>
        <dbReference type="Rhea" id="RHEA:16237"/>
        <dbReference type="Rhea" id="RHEA-COMP:10747"/>
        <dbReference type="Rhea" id="RHEA-COMP:10748"/>
        <dbReference type="ChEBI" id="CHEBI:83833"/>
        <dbReference type="ChEBI" id="CHEBI:83834"/>
        <dbReference type="EC" id="5.2.1.8"/>
    </reaction>
</comment>
<dbReference type="GO" id="GO:0003755">
    <property type="term" value="F:peptidyl-prolyl cis-trans isomerase activity"/>
    <property type="evidence" value="ECO:0007669"/>
    <property type="project" value="UniProtKB-UniRule"/>
</dbReference>
<evidence type="ECO:0000256" key="6">
    <source>
        <dbReference type="ARBA" id="ARBA00023186"/>
    </source>
</evidence>
<dbReference type="PIRSF" id="PIRSF003095">
    <property type="entry name" value="Trigger_factor"/>
    <property type="match status" value="1"/>
</dbReference>
<dbReference type="PANTHER" id="PTHR30560:SF3">
    <property type="entry name" value="TRIGGER FACTOR-LIKE PROTEIN TIG, CHLOROPLASTIC"/>
    <property type="match status" value="1"/>
</dbReference>
<comment type="subcellular location">
    <subcellularLocation>
        <location evidence="9">Cytoplasm</location>
    </subcellularLocation>
    <text evidence="9">About half TF is bound to the ribosome near the polypeptide exit tunnel while the other half is free in the cytoplasm.</text>
</comment>
<evidence type="ECO:0000256" key="9">
    <source>
        <dbReference type="HAMAP-Rule" id="MF_00303"/>
    </source>
</evidence>
<evidence type="ECO:0000256" key="8">
    <source>
        <dbReference type="ARBA" id="ARBA00029986"/>
    </source>
</evidence>
<feature type="domain" description="Trigger factor ribosome-binding bacterial" evidence="10">
    <location>
        <begin position="1"/>
        <end position="143"/>
    </location>
</feature>
<evidence type="ECO:0000256" key="7">
    <source>
        <dbReference type="ARBA" id="ARBA00023235"/>
    </source>
</evidence>
<dbReference type="InterPro" id="IPR005215">
    <property type="entry name" value="Trig_fac"/>
</dbReference>
<dbReference type="SUPFAM" id="SSF102735">
    <property type="entry name" value="Trigger factor ribosome-binding domain"/>
    <property type="match status" value="1"/>
</dbReference>
<feature type="domain" description="Trigger factor C-terminal" evidence="11">
    <location>
        <begin position="260"/>
        <end position="395"/>
    </location>
</feature>
<dbReference type="EMBL" id="DTMZ01000022">
    <property type="protein sequence ID" value="HGD12725.1"/>
    <property type="molecule type" value="Genomic_DNA"/>
</dbReference>